<keyword evidence="1" id="KW-0472">Membrane</keyword>
<keyword evidence="1" id="KW-0812">Transmembrane</keyword>
<proteinExistence type="predicted"/>
<name>A0A6C0I9G6_9ZZZZ</name>
<accession>A0A6C0I9G6</accession>
<evidence type="ECO:0000313" key="2">
    <source>
        <dbReference type="EMBL" id="QHT89240.1"/>
    </source>
</evidence>
<sequence length="84" mass="9628">MKLTTQILFVSLLIILASFIITKYLNKDYSFAKLSGFMLFYYALMLSLGYLLQSKMKNGKLIGSVIGFVLSVLLWFKFGKYAYS</sequence>
<feature type="transmembrane region" description="Helical" evidence="1">
    <location>
        <begin position="31"/>
        <end position="52"/>
    </location>
</feature>
<protein>
    <submittedName>
        <fullName evidence="2">Uncharacterized protein</fullName>
    </submittedName>
</protein>
<feature type="transmembrane region" description="Helical" evidence="1">
    <location>
        <begin position="7"/>
        <end position="25"/>
    </location>
</feature>
<dbReference type="EMBL" id="MN740137">
    <property type="protein sequence ID" value="QHT89240.1"/>
    <property type="molecule type" value="Genomic_DNA"/>
</dbReference>
<organism evidence="2">
    <name type="scientific">viral metagenome</name>
    <dbReference type="NCBI Taxonomy" id="1070528"/>
    <lineage>
        <taxon>unclassified sequences</taxon>
        <taxon>metagenomes</taxon>
        <taxon>organismal metagenomes</taxon>
    </lineage>
</organism>
<dbReference type="AlphaFoldDB" id="A0A6C0I9G6"/>
<reference evidence="2" key="1">
    <citation type="journal article" date="2020" name="Nature">
        <title>Giant virus diversity and host interactions through global metagenomics.</title>
        <authorList>
            <person name="Schulz F."/>
            <person name="Roux S."/>
            <person name="Paez-Espino D."/>
            <person name="Jungbluth S."/>
            <person name="Walsh D.A."/>
            <person name="Denef V.J."/>
            <person name="McMahon K.D."/>
            <person name="Konstantinidis K.T."/>
            <person name="Eloe-Fadrosh E.A."/>
            <person name="Kyrpides N.C."/>
            <person name="Woyke T."/>
        </authorList>
    </citation>
    <scope>NUCLEOTIDE SEQUENCE</scope>
    <source>
        <strain evidence="2">GVMAG-M-3300023184-53</strain>
    </source>
</reference>
<keyword evidence="1" id="KW-1133">Transmembrane helix</keyword>
<feature type="transmembrane region" description="Helical" evidence="1">
    <location>
        <begin position="61"/>
        <end position="78"/>
    </location>
</feature>
<evidence type="ECO:0000256" key="1">
    <source>
        <dbReference type="SAM" id="Phobius"/>
    </source>
</evidence>